<dbReference type="RefSeq" id="WP_138645866.1">
    <property type="nucleotide sequence ID" value="NZ_VCKW01000069.1"/>
</dbReference>
<evidence type="ECO:0000256" key="5">
    <source>
        <dbReference type="ARBA" id="ARBA00022840"/>
    </source>
</evidence>
<dbReference type="GO" id="GO:0005524">
    <property type="term" value="F:ATP binding"/>
    <property type="evidence" value="ECO:0007669"/>
    <property type="project" value="UniProtKB-KW"/>
</dbReference>
<proteinExistence type="inferred from homology"/>
<dbReference type="InterPro" id="IPR050306">
    <property type="entry name" value="PfkB_Carbo_kinase"/>
</dbReference>
<dbReference type="Proteomes" id="UP000309174">
    <property type="component" value="Unassembled WGS sequence"/>
</dbReference>
<dbReference type="Gene3D" id="3.40.1190.20">
    <property type="match status" value="1"/>
</dbReference>
<dbReference type="OrthoDB" id="9808601at2"/>
<evidence type="ECO:0000313" key="9">
    <source>
        <dbReference type="Proteomes" id="UP000309174"/>
    </source>
</evidence>
<protein>
    <submittedName>
        <fullName evidence="8">Sugar kinase</fullName>
    </submittedName>
</protein>
<dbReference type="PANTHER" id="PTHR43085">
    <property type="entry name" value="HEXOKINASE FAMILY MEMBER"/>
    <property type="match status" value="1"/>
</dbReference>
<keyword evidence="4 8" id="KW-0418">Kinase</keyword>
<keyword evidence="5" id="KW-0067">ATP-binding</keyword>
<evidence type="ECO:0000256" key="4">
    <source>
        <dbReference type="ARBA" id="ARBA00022777"/>
    </source>
</evidence>
<comment type="similarity">
    <text evidence="1">Belongs to the carbohydrate kinase PfkB family.</text>
</comment>
<dbReference type="EMBL" id="VCKW01000069">
    <property type="protein sequence ID" value="TMR00833.1"/>
    <property type="molecule type" value="Genomic_DNA"/>
</dbReference>
<feature type="domain" description="Carbohydrate kinase PfkB" evidence="7">
    <location>
        <begin position="40"/>
        <end position="350"/>
    </location>
</feature>
<feature type="compositionally biased region" description="Polar residues" evidence="6">
    <location>
        <begin position="18"/>
        <end position="27"/>
    </location>
</feature>
<evidence type="ECO:0000256" key="6">
    <source>
        <dbReference type="SAM" id="MobiDB-lite"/>
    </source>
</evidence>
<name>A0A5C4JEB2_9ACTN</name>
<gene>
    <name evidence="8" type="ORF">ETD83_15705</name>
</gene>
<reference evidence="8 9" key="1">
    <citation type="submission" date="2019-05" db="EMBL/GenBank/DDBJ databases">
        <title>Draft genome sequence of Actinomadura sp. 14C53.</title>
        <authorList>
            <person name="Saricaoglu S."/>
            <person name="Isik K."/>
        </authorList>
    </citation>
    <scope>NUCLEOTIDE SEQUENCE [LARGE SCALE GENOMIC DNA]</scope>
    <source>
        <strain evidence="8 9">14C53</strain>
    </source>
</reference>
<dbReference type="InterPro" id="IPR011611">
    <property type="entry name" value="PfkB_dom"/>
</dbReference>
<organism evidence="8 9">
    <name type="scientific">Actinomadura soli</name>
    <dbReference type="NCBI Taxonomy" id="2508997"/>
    <lineage>
        <taxon>Bacteria</taxon>
        <taxon>Bacillati</taxon>
        <taxon>Actinomycetota</taxon>
        <taxon>Actinomycetes</taxon>
        <taxon>Streptosporangiales</taxon>
        <taxon>Thermomonosporaceae</taxon>
        <taxon>Actinomadura</taxon>
    </lineage>
</organism>
<dbReference type="InterPro" id="IPR029056">
    <property type="entry name" value="Ribokinase-like"/>
</dbReference>
<evidence type="ECO:0000313" key="8">
    <source>
        <dbReference type="EMBL" id="TMR00833.1"/>
    </source>
</evidence>
<comment type="caution">
    <text evidence="8">The sequence shown here is derived from an EMBL/GenBank/DDBJ whole genome shotgun (WGS) entry which is preliminary data.</text>
</comment>
<dbReference type="Pfam" id="PF00294">
    <property type="entry name" value="PfkB"/>
    <property type="match status" value="1"/>
</dbReference>
<dbReference type="CDD" id="cd01166">
    <property type="entry name" value="KdgK"/>
    <property type="match status" value="1"/>
</dbReference>
<dbReference type="AlphaFoldDB" id="A0A5C4JEB2"/>
<keyword evidence="2" id="KW-0808">Transferase</keyword>
<evidence type="ECO:0000256" key="1">
    <source>
        <dbReference type="ARBA" id="ARBA00010688"/>
    </source>
</evidence>
<feature type="region of interest" description="Disordered" evidence="6">
    <location>
        <begin position="1"/>
        <end position="41"/>
    </location>
</feature>
<dbReference type="GO" id="GO:0016301">
    <property type="term" value="F:kinase activity"/>
    <property type="evidence" value="ECO:0007669"/>
    <property type="project" value="UniProtKB-KW"/>
</dbReference>
<evidence type="ECO:0000256" key="3">
    <source>
        <dbReference type="ARBA" id="ARBA00022741"/>
    </source>
</evidence>
<evidence type="ECO:0000256" key="2">
    <source>
        <dbReference type="ARBA" id="ARBA00022679"/>
    </source>
</evidence>
<accession>A0A5C4JEB2</accession>
<keyword evidence="3" id="KW-0547">Nucleotide-binding</keyword>
<evidence type="ECO:0000259" key="7">
    <source>
        <dbReference type="Pfam" id="PF00294"/>
    </source>
</evidence>
<sequence length="367" mass="38207">MTAAERQLSDGSRAASDGSPSEDSGASSRGRRPEPEAGLDLVTFGETMARLENPVVGPMRHARTLDLGVGGAESNAAIGLCRLGGTAAWFGRVGDDEFGRLITTVLAGEGVRLGHTVVDRSAPTALLFKERRSGTLTRVQYYRTGSAGSRLNPSDVPHDLIRSARVLHVTGITAAISATARQALDDAVETARDAGVPVSLDLNYRQALWTPAEAGECLRNLAKRADLVFATEDEARLVVPADDARPSASASADGDEDDLAGLAASLAALGPRDVLIKRGAAGVVALCEGRLHVQPAHSVPVIDPVGAGDAFAAGYLAEFVRGRPVAERLATATAAGAYAVTVRGDWEGLPSRADLDLLKSTEDTVTR</sequence>
<keyword evidence="9" id="KW-1185">Reference proteome</keyword>
<dbReference type="PANTHER" id="PTHR43085:SF1">
    <property type="entry name" value="PSEUDOURIDINE KINASE-RELATED"/>
    <property type="match status" value="1"/>
</dbReference>
<dbReference type="SUPFAM" id="SSF53613">
    <property type="entry name" value="Ribokinase-like"/>
    <property type="match status" value="1"/>
</dbReference>
<dbReference type="InterPro" id="IPR002173">
    <property type="entry name" value="Carboh/pur_kinase_PfkB_CS"/>
</dbReference>
<dbReference type="PROSITE" id="PS00584">
    <property type="entry name" value="PFKB_KINASES_2"/>
    <property type="match status" value="1"/>
</dbReference>